<dbReference type="Proteomes" id="UP000824106">
    <property type="component" value="Unassembled WGS sequence"/>
</dbReference>
<gene>
    <name evidence="2" type="ORF">H9808_00020</name>
</gene>
<feature type="coiled-coil region" evidence="1">
    <location>
        <begin position="42"/>
        <end position="81"/>
    </location>
</feature>
<evidence type="ECO:0000313" key="3">
    <source>
        <dbReference type="Proteomes" id="UP000824106"/>
    </source>
</evidence>
<reference evidence="2" key="2">
    <citation type="submission" date="2021-04" db="EMBL/GenBank/DDBJ databases">
        <authorList>
            <person name="Gilroy R."/>
        </authorList>
    </citation>
    <scope>NUCLEOTIDE SEQUENCE</scope>
    <source>
        <strain evidence="2">CHK169-4300</strain>
    </source>
</reference>
<evidence type="ECO:0000256" key="1">
    <source>
        <dbReference type="SAM" id="Coils"/>
    </source>
</evidence>
<protein>
    <submittedName>
        <fullName evidence="2">Helix-turn-helix domain containing protein</fullName>
    </submittedName>
</protein>
<dbReference type="AlphaFoldDB" id="A0A9D2G0V1"/>
<reference evidence="2" key="1">
    <citation type="journal article" date="2021" name="PeerJ">
        <title>Extensive microbial diversity within the chicken gut microbiome revealed by metagenomics and culture.</title>
        <authorList>
            <person name="Gilroy R."/>
            <person name="Ravi A."/>
            <person name="Getino M."/>
            <person name="Pursley I."/>
            <person name="Horton D.L."/>
            <person name="Alikhan N.F."/>
            <person name="Baker D."/>
            <person name="Gharbi K."/>
            <person name="Hall N."/>
            <person name="Watson M."/>
            <person name="Adriaenssens E.M."/>
            <person name="Foster-Nyarko E."/>
            <person name="Jarju S."/>
            <person name="Secka A."/>
            <person name="Antonio M."/>
            <person name="Oren A."/>
            <person name="Chaudhuri R.R."/>
            <person name="La Ragione R."/>
            <person name="Hildebrand F."/>
            <person name="Pallen M.J."/>
        </authorList>
    </citation>
    <scope>NUCLEOTIDE SEQUENCE</scope>
    <source>
        <strain evidence="2">CHK169-4300</strain>
    </source>
</reference>
<organism evidence="2 3">
    <name type="scientific">Candidatus Atopostipes pullistercoris</name>
    <dbReference type="NCBI Taxonomy" id="2838467"/>
    <lineage>
        <taxon>Bacteria</taxon>
        <taxon>Bacillati</taxon>
        <taxon>Bacillota</taxon>
        <taxon>Bacilli</taxon>
        <taxon>Lactobacillales</taxon>
        <taxon>Carnobacteriaceae</taxon>
        <taxon>Atopostipes</taxon>
    </lineage>
</organism>
<accession>A0A9D2G0V1</accession>
<proteinExistence type="predicted"/>
<evidence type="ECO:0000313" key="2">
    <source>
        <dbReference type="EMBL" id="HIZ70152.1"/>
    </source>
</evidence>
<keyword evidence="1" id="KW-0175">Coiled coil</keyword>
<sequence>MMIDFDQINEYLQNGNLAEISRETNISYRTLQDWKLENNNWLKQAEERLTKIQTYIQSEEKKIEQERISELEKKQFNIENKE</sequence>
<comment type="caution">
    <text evidence="2">The sequence shown here is derived from an EMBL/GenBank/DDBJ whole genome shotgun (WGS) entry which is preliminary data.</text>
</comment>
<dbReference type="EMBL" id="DXAZ01000001">
    <property type="protein sequence ID" value="HIZ70152.1"/>
    <property type="molecule type" value="Genomic_DNA"/>
</dbReference>
<name>A0A9D2G0V1_9LACT</name>